<evidence type="ECO:0000256" key="7">
    <source>
        <dbReference type="ARBA" id="ARBA00022660"/>
    </source>
</evidence>
<evidence type="ECO:0000256" key="5">
    <source>
        <dbReference type="ARBA" id="ARBA00021008"/>
    </source>
</evidence>
<keyword evidence="10 18" id="KW-1278">Translocase</keyword>
<comment type="similarity">
    <text evidence="3 18">Belongs to the complex I subunit 2 family.</text>
</comment>
<keyword evidence="15 18" id="KW-0496">Mitochondrion</keyword>
<keyword evidence="9 18" id="KW-0999">Mitochondrion inner membrane</keyword>
<evidence type="ECO:0000256" key="12">
    <source>
        <dbReference type="ARBA" id="ARBA00022989"/>
    </source>
</evidence>
<dbReference type="AlphaFoldDB" id="A0A346RKF4"/>
<evidence type="ECO:0000259" key="19">
    <source>
        <dbReference type="Pfam" id="PF00361"/>
    </source>
</evidence>
<evidence type="ECO:0000256" key="16">
    <source>
        <dbReference type="ARBA" id="ARBA00023136"/>
    </source>
</evidence>
<dbReference type="PANTHER" id="PTHR46552">
    <property type="entry name" value="NADH-UBIQUINONE OXIDOREDUCTASE CHAIN 2"/>
    <property type="match status" value="1"/>
</dbReference>
<evidence type="ECO:0000256" key="10">
    <source>
        <dbReference type="ARBA" id="ARBA00022967"/>
    </source>
</evidence>
<dbReference type="PRINTS" id="PR01436">
    <property type="entry name" value="NADHDHGNASE2"/>
</dbReference>
<evidence type="ECO:0000256" key="18">
    <source>
        <dbReference type="RuleBase" id="RU003403"/>
    </source>
</evidence>
<dbReference type="GO" id="GO:0005743">
    <property type="term" value="C:mitochondrial inner membrane"/>
    <property type="evidence" value="ECO:0007669"/>
    <property type="project" value="UniProtKB-SubCell"/>
</dbReference>
<keyword evidence="6" id="KW-0813">Transport</keyword>
<comment type="function">
    <text evidence="18">Core subunit of the mitochondrial membrane respiratory chain NADH dehydrogenase (Complex I) which catalyzes electron transfer from NADH through the respiratory chain, using ubiquinone as an electron acceptor. Essential for the catalytic activity and assembly of complex I.</text>
</comment>
<feature type="transmembrane region" description="Helical" evidence="18">
    <location>
        <begin position="310"/>
        <end position="334"/>
    </location>
</feature>
<evidence type="ECO:0000256" key="1">
    <source>
        <dbReference type="ARBA" id="ARBA00003257"/>
    </source>
</evidence>
<dbReference type="InterPro" id="IPR003917">
    <property type="entry name" value="NADH_UbQ_OxRdtase_chain2"/>
</dbReference>
<feature type="transmembrane region" description="Helical" evidence="18">
    <location>
        <begin position="7"/>
        <end position="23"/>
    </location>
</feature>
<evidence type="ECO:0000256" key="17">
    <source>
        <dbReference type="ARBA" id="ARBA00049551"/>
    </source>
</evidence>
<keyword evidence="8 18" id="KW-0812">Transmembrane</keyword>
<feature type="transmembrane region" description="Helical" evidence="18">
    <location>
        <begin position="57"/>
        <end position="79"/>
    </location>
</feature>
<sequence>MFLIYKLMFITFLIMGTLISISAFNWMSMWIGLEINLMSLIPLISSKKNMYASEATLKYFITQTLASIILLFSIILINISLEFIPQNFNEMLILIMNSTFLTKMGAAPFHFWFPEIIEGLNWINSFIMLTWQKIAPMILLMYNLNSIIYISMVIIISMAVSGVMGLNQTSMRKILTFSSINHIAWMLASMMLNQSIWFLYFMIYSLISFNLIIIFNKFNIFYINQMNSIFNNNKQLKILFISNFLSLGGLPPLLGFLPKWITVNYLIESNMIIMSLIMIILTLITLFFYMRLTFNSFLINNSENINIKPIISNFWILSFNSIMLMSLIFSTMIFNFY</sequence>
<dbReference type="EMBL" id="MG193530">
    <property type="protein sequence ID" value="AXS66551.1"/>
    <property type="molecule type" value="Genomic_DNA"/>
</dbReference>
<keyword evidence="13 18" id="KW-0520">NAD</keyword>
<evidence type="ECO:0000256" key="14">
    <source>
        <dbReference type="ARBA" id="ARBA00023075"/>
    </source>
</evidence>
<keyword evidence="14 18" id="KW-0830">Ubiquinone</keyword>
<organism evidence="20">
    <name type="scientific">Latridiidae sp. 1 KM-2017</name>
    <dbReference type="NCBI Taxonomy" id="2219441"/>
    <lineage>
        <taxon>Eukaryota</taxon>
        <taxon>Metazoa</taxon>
        <taxon>Ecdysozoa</taxon>
        <taxon>Arthropoda</taxon>
        <taxon>Hexapoda</taxon>
        <taxon>Insecta</taxon>
        <taxon>Pterygota</taxon>
        <taxon>Neoptera</taxon>
        <taxon>Endopterygota</taxon>
        <taxon>Coleoptera</taxon>
        <taxon>Polyphaga</taxon>
        <taxon>Cucujiformia</taxon>
        <taxon>Coccinelloidea</taxon>
        <taxon>Latridiidae</taxon>
    </lineage>
</organism>
<dbReference type="EC" id="7.1.1.2" evidence="4 18"/>
<geneLocation type="mitochondrion" evidence="20"/>
<accession>A0A346RKF4</accession>
<protein>
    <recommendedName>
        <fullName evidence="5 18">NADH-ubiquinone oxidoreductase chain 2</fullName>
        <ecNumber evidence="4 18">7.1.1.2</ecNumber>
    </recommendedName>
</protein>
<keyword evidence="12 18" id="KW-1133">Transmembrane helix</keyword>
<feature type="transmembrane region" description="Helical" evidence="18">
    <location>
        <begin position="269"/>
        <end position="289"/>
    </location>
</feature>
<evidence type="ECO:0000256" key="8">
    <source>
        <dbReference type="ARBA" id="ARBA00022692"/>
    </source>
</evidence>
<evidence type="ECO:0000256" key="11">
    <source>
        <dbReference type="ARBA" id="ARBA00022982"/>
    </source>
</evidence>
<dbReference type="InterPro" id="IPR001750">
    <property type="entry name" value="ND/Mrp_TM"/>
</dbReference>
<name>A0A346RKF4_9CUCU</name>
<evidence type="ECO:0000313" key="20">
    <source>
        <dbReference type="EMBL" id="AXS66551.1"/>
    </source>
</evidence>
<feature type="transmembrane region" description="Helical" evidence="18">
    <location>
        <begin position="29"/>
        <end position="45"/>
    </location>
</feature>
<keyword evidence="7 18" id="KW-0679">Respiratory chain</keyword>
<dbReference type="PANTHER" id="PTHR46552:SF1">
    <property type="entry name" value="NADH-UBIQUINONE OXIDOREDUCTASE CHAIN 2"/>
    <property type="match status" value="1"/>
</dbReference>
<dbReference type="GO" id="GO:0008137">
    <property type="term" value="F:NADH dehydrogenase (ubiquinone) activity"/>
    <property type="evidence" value="ECO:0007669"/>
    <property type="project" value="UniProtKB-EC"/>
</dbReference>
<evidence type="ECO:0000256" key="13">
    <source>
        <dbReference type="ARBA" id="ARBA00023027"/>
    </source>
</evidence>
<keyword evidence="16 18" id="KW-0472">Membrane</keyword>
<keyword evidence="11 18" id="KW-0249">Electron transport</keyword>
<feature type="transmembrane region" description="Helical" evidence="18">
    <location>
        <begin position="236"/>
        <end position="257"/>
    </location>
</feature>
<evidence type="ECO:0000256" key="9">
    <source>
        <dbReference type="ARBA" id="ARBA00022792"/>
    </source>
</evidence>
<dbReference type="Pfam" id="PF00361">
    <property type="entry name" value="Proton_antipo_M"/>
    <property type="match status" value="1"/>
</dbReference>
<comment type="function">
    <text evidence="1">Core subunit of the mitochondrial membrane respiratory chain NADH dehydrogenase (Complex I) that is believed to belong to the minimal assembly required for catalysis. Complex I functions in the transfer of electrons from NADH to the respiratory chain. The immediate electron acceptor for the enzyme is believed to be ubiquinone.</text>
</comment>
<reference evidence="20" key="1">
    <citation type="journal article" date="2018" name="J. ISSAAS">
        <title>The contribution of mitochondrial metagenomics to large-scale data mining and phylogenetic analysis of Coleoptera.</title>
        <authorList>
            <person name="Miller K."/>
            <person name="Linard B."/>
            <person name="Motyka M."/>
            <person name="Bocek M."/>
            <person name="Vogler A.P."/>
        </authorList>
    </citation>
    <scope>NUCLEOTIDE SEQUENCE</scope>
</reference>
<evidence type="ECO:0000256" key="15">
    <source>
        <dbReference type="ARBA" id="ARBA00023128"/>
    </source>
</evidence>
<evidence type="ECO:0000256" key="4">
    <source>
        <dbReference type="ARBA" id="ARBA00012944"/>
    </source>
</evidence>
<dbReference type="InterPro" id="IPR050175">
    <property type="entry name" value="Complex_I_Subunit_2"/>
</dbReference>
<comment type="subcellular location">
    <subcellularLocation>
        <location evidence="2 18">Mitochondrion inner membrane</location>
        <topology evidence="2 18">Multi-pass membrane protein</topology>
    </subcellularLocation>
</comment>
<evidence type="ECO:0000256" key="2">
    <source>
        <dbReference type="ARBA" id="ARBA00004448"/>
    </source>
</evidence>
<feature type="domain" description="NADH:quinone oxidoreductase/Mrp antiporter transmembrane" evidence="19">
    <location>
        <begin position="24"/>
        <end position="285"/>
    </location>
</feature>
<feature type="transmembrane region" description="Helical" evidence="18">
    <location>
        <begin position="91"/>
        <end position="113"/>
    </location>
</feature>
<feature type="transmembrane region" description="Helical" evidence="18">
    <location>
        <begin position="197"/>
        <end position="215"/>
    </location>
</feature>
<dbReference type="GO" id="GO:0006120">
    <property type="term" value="P:mitochondrial electron transport, NADH to ubiquinone"/>
    <property type="evidence" value="ECO:0007669"/>
    <property type="project" value="InterPro"/>
</dbReference>
<evidence type="ECO:0000256" key="3">
    <source>
        <dbReference type="ARBA" id="ARBA00007012"/>
    </source>
</evidence>
<comment type="catalytic activity">
    <reaction evidence="17 18">
        <text>a ubiquinone + NADH + 5 H(+)(in) = a ubiquinol + NAD(+) + 4 H(+)(out)</text>
        <dbReference type="Rhea" id="RHEA:29091"/>
        <dbReference type="Rhea" id="RHEA-COMP:9565"/>
        <dbReference type="Rhea" id="RHEA-COMP:9566"/>
        <dbReference type="ChEBI" id="CHEBI:15378"/>
        <dbReference type="ChEBI" id="CHEBI:16389"/>
        <dbReference type="ChEBI" id="CHEBI:17976"/>
        <dbReference type="ChEBI" id="CHEBI:57540"/>
        <dbReference type="ChEBI" id="CHEBI:57945"/>
        <dbReference type="EC" id="7.1.1.2"/>
    </reaction>
</comment>
<evidence type="ECO:0000256" key="6">
    <source>
        <dbReference type="ARBA" id="ARBA00022448"/>
    </source>
</evidence>
<proteinExistence type="inferred from homology"/>
<gene>
    <name evidence="20" type="primary">nad2</name>
</gene>